<evidence type="ECO:0000313" key="2">
    <source>
        <dbReference type="Proteomes" id="UP000009080"/>
    </source>
</evidence>
<dbReference type="HOGENOM" id="CLU_952507_0_0_6"/>
<dbReference type="OrthoDB" id="9802053at2"/>
<organism evidence="1 2">
    <name type="scientific">Teredinibacter turnerae (strain ATCC 39867 / T7901)</name>
    <dbReference type="NCBI Taxonomy" id="377629"/>
    <lineage>
        <taxon>Bacteria</taxon>
        <taxon>Pseudomonadati</taxon>
        <taxon>Pseudomonadota</taxon>
        <taxon>Gammaproteobacteria</taxon>
        <taxon>Cellvibrionales</taxon>
        <taxon>Cellvibrionaceae</taxon>
        <taxon>Teredinibacter</taxon>
    </lineage>
</organism>
<dbReference type="STRING" id="377629.TERTU_1536"/>
<accession>C5BTA9</accession>
<name>C5BTA9_TERTT</name>
<reference evidence="1 2" key="1">
    <citation type="journal article" date="2009" name="PLoS ONE">
        <title>The complete genome of Teredinibacter turnerae T7901: an intracellular endosymbiont of marine wood-boring bivalves (shipworms).</title>
        <authorList>
            <person name="Yang J.C."/>
            <person name="Madupu R."/>
            <person name="Durkin A.S."/>
            <person name="Ekborg N.A."/>
            <person name="Pedamallu C.S."/>
            <person name="Hostetler J.B."/>
            <person name="Radune D."/>
            <person name="Toms B.S."/>
            <person name="Henrissat B."/>
            <person name="Coutinho P.M."/>
            <person name="Schwarz S."/>
            <person name="Field L."/>
            <person name="Trindade-Silva A.E."/>
            <person name="Soares C.A.G."/>
            <person name="Elshahawi S."/>
            <person name="Hanora A."/>
            <person name="Schmidt E.W."/>
            <person name="Haygood M.G."/>
            <person name="Posfai J."/>
            <person name="Benner J."/>
            <person name="Madinger C."/>
            <person name="Nove J."/>
            <person name="Anton B."/>
            <person name="Chaudhary K."/>
            <person name="Foster J."/>
            <person name="Holman A."/>
            <person name="Kumar S."/>
            <person name="Lessard P.A."/>
            <person name="Luyten Y.A."/>
            <person name="Slatko B."/>
            <person name="Wood N."/>
            <person name="Wu B."/>
            <person name="Teplitski M."/>
            <person name="Mougous J.D."/>
            <person name="Ward N."/>
            <person name="Eisen J.A."/>
            <person name="Badger J.H."/>
            <person name="Distel D.L."/>
        </authorList>
    </citation>
    <scope>NUCLEOTIDE SEQUENCE [LARGE SCALE GENOMIC DNA]</scope>
    <source>
        <strain evidence="2">ATCC 39867 / T7901</strain>
    </source>
</reference>
<dbReference type="KEGG" id="ttu:TERTU_1536"/>
<dbReference type="eggNOG" id="ENOG502Z8CH">
    <property type="taxonomic scope" value="Bacteria"/>
</dbReference>
<proteinExistence type="predicted"/>
<keyword evidence="2" id="KW-1185">Reference proteome</keyword>
<sequence>MTSDLNQLIEGIRTGSIVPYLGPGTLNGVTNKLDGAAIPADSDSLIMAMTNGQPMSPRLMYEFPRAAMHIENKKGRSFIENFLTKVYGETQWSTSELHVALAEMGAPYVIDANRDIQLLQQYSDREHTLIVGAARLAAHPYRFDIYHFANGSYTLIEQDQVNTKIPAIFKPMGCPLPKPSYVASDADFVDYITELMGGFAIPTWLKDYRQEKQYLFLGMRFTRDTERMVMSDLIYGANKELSGWALIADPTDKERKFLDKKNIQLIEQDWVSLLEITAENAA</sequence>
<dbReference type="EMBL" id="CP001614">
    <property type="protein sequence ID" value="ACR13695.1"/>
    <property type="molecule type" value="Genomic_DNA"/>
</dbReference>
<dbReference type="Proteomes" id="UP000009080">
    <property type="component" value="Chromosome"/>
</dbReference>
<protein>
    <submittedName>
        <fullName evidence="1">Uncharacterized protein</fullName>
    </submittedName>
</protein>
<dbReference type="Pfam" id="PF13289">
    <property type="entry name" value="SIR2_2"/>
    <property type="match status" value="1"/>
</dbReference>
<dbReference type="RefSeq" id="WP_015819810.1">
    <property type="nucleotide sequence ID" value="NC_012997.1"/>
</dbReference>
<evidence type="ECO:0000313" key="1">
    <source>
        <dbReference type="EMBL" id="ACR13695.1"/>
    </source>
</evidence>
<dbReference type="AlphaFoldDB" id="C5BTA9"/>
<gene>
    <name evidence="1" type="ordered locus">TERTU_1536</name>
</gene>